<evidence type="ECO:0000256" key="2">
    <source>
        <dbReference type="ARBA" id="ARBA00022475"/>
    </source>
</evidence>
<evidence type="ECO:0000313" key="8">
    <source>
        <dbReference type="EMBL" id="MBC8536287.1"/>
    </source>
</evidence>
<dbReference type="GO" id="GO:0005886">
    <property type="term" value="C:plasma membrane"/>
    <property type="evidence" value="ECO:0007669"/>
    <property type="project" value="UniProtKB-SubCell"/>
</dbReference>
<dbReference type="CDD" id="cd16380">
    <property type="entry name" value="YitT_C"/>
    <property type="match status" value="1"/>
</dbReference>
<keyword evidence="5 6" id="KW-0472">Membrane</keyword>
<accession>A0A926DEC1</accession>
<dbReference type="EMBL" id="JACRSP010000002">
    <property type="protein sequence ID" value="MBC8536287.1"/>
    <property type="molecule type" value="Genomic_DNA"/>
</dbReference>
<feature type="transmembrane region" description="Helical" evidence="6">
    <location>
        <begin position="12"/>
        <end position="34"/>
    </location>
</feature>
<sequence length="288" mass="30734">MKTAKSKLGQRVVDYLFVTAGSIVMAFGVAAFLAPNQIAAGGVSGLSTVLNHLFGLPIGLMILLFNVPLFLAGAKALGRDVLIKSIYGTVVSSVAIDLITNYLPCYEGDRLLAAIFGGVLSGLGLSLIFMRGGSSGGTDLLALLVRRAVPHMTLGSLIMMIDGAVVLFAGVAYRNLESILYAVIVMYISTTLINRVLDGLDYAKLLYIISDREQEIGEAITQSLSRGLTVLPGKGFYTGSDKPVLLCVVRRNESYTVRRLVHEIDPEAFLIVTDATEVLGEGFKAAQK</sequence>
<keyword evidence="3 6" id="KW-0812">Transmembrane</keyword>
<feature type="transmembrane region" description="Helical" evidence="6">
    <location>
        <begin position="111"/>
        <end position="130"/>
    </location>
</feature>
<keyword evidence="9" id="KW-1185">Reference proteome</keyword>
<dbReference type="RefSeq" id="WP_249300045.1">
    <property type="nucleotide sequence ID" value="NZ_JACRSP010000002.1"/>
</dbReference>
<comment type="caution">
    <text evidence="8">The sequence shown here is derived from an EMBL/GenBank/DDBJ whole genome shotgun (WGS) entry which is preliminary data.</text>
</comment>
<dbReference type="Pfam" id="PF02588">
    <property type="entry name" value="YitT_membrane"/>
    <property type="match status" value="1"/>
</dbReference>
<dbReference type="InterPro" id="IPR051461">
    <property type="entry name" value="UPF0750_membrane"/>
</dbReference>
<comment type="subcellular location">
    <subcellularLocation>
        <location evidence="1">Cell membrane</location>
        <topology evidence="1">Multi-pass membrane protein</topology>
    </subcellularLocation>
</comment>
<organism evidence="8 9">
    <name type="scientific">Feifania hominis</name>
    <dbReference type="NCBI Taxonomy" id="2763660"/>
    <lineage>
        <taxon>Bacteria</taxon>
        <taxon>Bacillati</taxon>
        <taxon>Bacillota</taxon>
        <taxon>Clostridia</taxon>
        <taxon>Eubacteriales</taxon>
        <taxon>Feifaniaceae</taxon>
        <taxon>Feifania</taxon>
    </lineage>
</organism>
<protein>
    <submittedName>
        <fullName evidence="8">YitT family protein</fullName>
    </submittedName>
</protein>
<feature type="transmembrane region" description="Helical" evidence="6">
    <location>
        <begin position="179"/>
        <end position="197"/>
    </location>
</feature>
<gene>
    <name evidence="8" type="ORF">H8695_06215</name>
</gene>
<dbReference type="InterPro" id="IPR019264">
    <property type="entry name" value="DUF2179"/>
</dbReference>
<proteinExistence type="predicted"/>
<dbReference type="Proteomes" id="UP000620366">
    <property type="component" value="Unassembled WGS sequence"/>
</dbReference>
<dbReference type="InterPro" id="IPR003740">
    <property type="entry name" value="YitT"/>
</dbReference>
<dbReference type="PANTHER" id="PTHR33545">
    <property type="entry name" value="UPF0750 MEMBRANE PROTEIN YITT-RELATED"/>
    <property type="match status" value="1"/>
</dbReference>
<dbReference type="PIRSF" id="PIRSF006483">
    <property type="entry name" value="Membrane_protein_YitT"/>
    <property type="match status" value="1"/>
</dbReference>
<evidence type="ECO:0000256" key="6">
    <source>
        <dbReference type="SAM" id="Phobius"/>
    </source>
</evidence>
<keyword evidence="2" id="KW-1003">Cell membrane</keyword>
<feature type="domain" description="DUF2179" evidence="7">
    <location>
        <begin position="226"/>
        <end position="280"/>
    </location>
</feature>
<dbReference type="AlphaFoldDB" id="A0A926DEC1"/>
<keyword evidence="4 6" id="KW-1133">Transmembrane helix</keyword>
<feature type="transmembrane region" description="Helical" evidence="6">
    <location>
        <begin position="151"/>
        <end position="173"/>
    </location>
</feature>
<evidence type="ECO:0000259" key="7">
    <source>
        <dbReference type="Pfam" id="PF10035"/>
    </source>
</evidence>
<evidence type="ECO:0000256" key="5">
    <source>
        <dbReference type="ARBA" id="ARBA00023136"/>
    </source>
</evidence>
<evidence type="ECO:0000256" key="3">
    <source>
        <dbReference type="ARBA" id="ARBA00022692"/>
    </source>
</evidence>
<dbReference type="PANTHER" id="PTHR33545:SF5">
    <property type="entry name" value="UPF0750 MEMBRANE PROTEIN YITT"/>
    <property type="match status" value="1"/>
</dbReference>
<evidence type="ECO:0000256" key="4">
    <source>
        <dbReference type="ARBA" id="ARBA00022989"/>
    </source>
</evidence>
<dbReference type="Gene3D" id="3.30.70.120">
    <property type="match status" value="1"/>
</dbReference>
<dbReference type="InterPro" id="IPR015867">
    <property type="entry name" value="N-reg_PII/ATP_PRibTrfase_C"/>
</dbReference>
<name>A0A926DEC1_9FIRM</name>
<feature type="transmembrane region" description="Helical" evidence="6">
    <location>
        <begin position="54"/>
        <end position="74"/>
    </location>
</feature>
<reference evidence="8" key="1">
    <citation type="submission" date="2020-08" db="EMBL/GenBank/DDBJ databases">
        <title>Genome public.</title>
        <authorList>
            <person name="Liu C."/>
            <person name="Sun Q."/>
        </authorList>
    </citation>
    <scope>NUCLEOTIDE SEQUENCE</scope>
    <source>
        <strain evidence="8">BX7</strain>
    </source>
</reference>
<evidence type="ECO:0000313" key="9">
    <source>
        <dbReference type="Proteomes" id="UP000620366"/>
    </source>
</evidence>
<evidence type="ECO:0000256" key="1">
    <source>
        <dbReference type="ARBA" id="ARBA00004651"/>
    </source>
</evidence>
<dbReference type="Pfam" id="PF10035">
    <property type="entry name" value="DUF2179"/>
    <property type="match status" value="1"/>
</dbReference>